<dbReference type="GO" id="GO:0006351">
    <property type="term" value="P:DNA-templated transcription"/>
    <property type="evidence" value="ECO:0007669"/>
    <property type="project" value="InterPro"/>
</dbReference>
<keyword evidence="4" id="KW-1185">Reference proteome</keyword>
<protein>
    <submittedName>
        <fullName evidence="3">Regulatory protein cys-3</fullName>
    </submittedName>
</protein>
<dbReference type="EMBL" id="KE145358">
    <property type="protein sequence ID" value="EPE33488.1"/>
    <property type="molecule type" value="Genomic_DNA"/>
</dbReference>
<evidence type="ECO:0000313" key="3">
    <source>
        <dbReference type="EMBL" id="EPE33488.1"/>
    </source>
</evidence>
<feature type="compositionally biased region" description="Basic and acidic residues" evidence="1">
    <location>
        <begin position="21"/>
        <end position="30"/>
    </location>
</feature>
<sequence>MQDPENSLLQPPNHLGQPYLHVEEEQEHGRPTGFQSSDEVEAFMNQAAAQNRHYDLEPVPSEAHAWRPDQPAGRIEGFDRSTFGSTAVEQSNPSTHAAARTAMWQMFGARPGDTETLVLLLWARVGVLLAVACVRNSSADGDIARDAGSSKVDRQYHGRLPYVLDTRTGLDETCIEAFNLMSRITTPFNPWDASNQLPLVIPYTMQPQNPGTYAAHNQPYDNYYPPSSTESTPPNGFVPYYLDTQHASIAQLHHPGPISPYTAVLSPNSDPNSLSDPEAEQKRLRNTAASARFRAKKKKREASLERASNERRALVNKLEGRVKELEEENKWLKDLVWEKRDVREEKELRRRRDDASSVDGEGQGKHEGARNDGVGTN</sequence>
<dbReference type="PANTHER" id="PTHR23334:SF20">
    <property type="entry name" value="BASIC LEUCINE ZIPPER 24"/>
    <property type="match status" value="1"/>
</dbReference>
<accession>S3E4Z6</accession>
<feature type="region of interest" description="Disordered" evidence="1">
    <location>
        <begin position="260"/>
        <end position="310"/>
    </location>
</feature>
<dbReference type="InterPro" id="IPR004827">
    <property type="entry name" value="bZIP"/>
</dbReference>
<dbReference type="GO" id="GO:0000981">
    <property type="term" value="F:DNA-binding transcription factor activity, RNA polymerase II-specific"/>
    <property type="evidence" value="ECO:0007669"/>
    <property type="project" value="TreeGrafter"/>
</dbReference>
<dbReference type="SUPFAM" id="SSF57959">
    <property type="entry name" value="Leucine zipper domain"/>
    <property type="match status" value="1"/>
</dbReference>
<name>S3E4Z6_GLAL2</name>
<reference evidence="3 4" key="1">
    <citation type="journal article" date="2013" name="BMC Genomics">
        <title>Genomics-driven discovery of the pneumocandin biosynthetic gene cluster in the fungus Glarea lozoyensis.</title>
        <authorList>
            <person name="Chen L."/>
            <person name="Yue Q."/>
            <person name="Zhang X."/>
            <person name="Xiang M."/>
            <person name="Wang C."/>
            <person name="Li S."/>
            <person name="Che Y."/>
            <person name="Ortiz-Lopez F.J."/>
            <person name="Bills G.F."/>
            <person name="Liu X."/>
            <person name="An Z."/>
        </authorList>
    </citation>
    <scope>NUCLEOTIDE SEQUENCE [LARGE SCALE GENOMIC DNA]</scope>
    <source>
        <strain evidence="4">ATCC 20868 / MF5171</strain>
    </source>
</reference>
<dbReference type="CDD" id="cd14705">
    <property type="entry name" value="bZIP_Zip1"/>
    <property type="match status" value="1"/>
</dbReference>
<dbReference type="GO" id="GO:0000978">
    <property type="term" value="F:RNA polymerase II cis-regulatory region sequence-specific DNA binding"/>
    <property type="evidence" value="ECO:0007669"/>
    <property type="project" value="TreeGrafter"/>
</dbReference>
<feature type="domain" description="BZIP" evidence="2">
    <location>
        <begin position="282"/>
        <end position="296"/>
    </location>
</feature>
<organism evidence="3 4">
    <name type="scientific">Glarea lozoyensis (strain ATCC 20868 / MF5171)</name>
    <dbReference type="NCBI Taxonomy" id="1116229"/>
    <lineage>
        <taxon>Eukaryota</taxon>
        <taxon>Fungi</taxon>
        <taxon>Dikarya</taxon>
        <taxon>Ascomycota</taxon>
        <taxon>Pezizomycotina</taxon>
        <taxon>Leotiomycetes</taxon>
        <taxon>Helotiales</taxon>
        <taxon>Helotiaceae</taxon>
        <taxon>Glarea</taxon>
    </lineage>
</organism>
<dbReference type="STRING" id="1116229.S3E4Z6"/>
<dbReference type="GeneID" id="19465554"/>
<feature type="compositionally biased region" description="Low complexity" evidence="1">
    <location>
        <begin position="265"/>
        <end position="276"/>
    </location>
</feature>
<dbReference type="Pfam" id="PF07716">
    <property type="entry name" value="bZIP_2"/>
    <property type="match status" value="1"/>
</dbReference>
<dbReference type="KEGG" id="glz:GLAREA_06501"/>
<dbReference type="PROSITE" id="PS00036">
    <property type="entry name" value="BZIP_BASIC"/>
    <property type="match status" value="1"/>
</dbReference>
<dbReference type="Proteomes" id="UP000016922">
    <property type="component" value="Unassembled WGS sequence"/>
</dbReference>
<feature type="region of interest" description="Disordered" evidence="1">
    <location>
        <begin position="343"/>
        <end position="377"/>
    </location>
</feature>
<dbReference type="HOGENOM" id="CLU_733725_0_0_1"/>
<feature type="compositionally biased region" description="Basic and acidic residues" evidence="1">
    <location>
        <begin position="343"/>
        <end position="355"/>
    </location>
</feature>
<dbReference type="InterPro" id="IPR046347">
    <property type="entry name" value="bZIP_sf"/>
</dbReference>
<dbReference type="InterPro" id="IPR031106">
    <property type="entry name" value="C/EBP"/>
</dbReference>
<dbReference type="PANTHER" id="PTHR23334">
    <property type="entry name" value="CCAAT/ENHANCER BINDING PROTEIN"/>
    <property type="match status" value="1"/>
</dbReference>
<feature type="compositionally biased region" description="Polar residues" evidence="1">
    <location>
        <begin position="1"/>
        <end position="10"/>
    </location>
</feature>
<evidence type="ECO:0000256" key="1">
    <source>
        <dbReference type="SAM" id="MobiDB-lite"/>
    </source>
</evidence>
<feature type="compositionally biased region" description="Basic and acidic residues" evidence="1">
    <location>
        <begin position="301"/>
        <end position="310"/>
    </location>
</feature>
<dbReference type="AlphaFoldDB" id="S3E4Z6"/>
<evidence type="ECO:0000313" key="4">
    <source>
        <dbReference type="Proteomes" id="UP000016922"/>
    </source>
</evidence>
<dbReference type="Gene3D" id="1.20.5.170">
    <property type="match status" value="1"/>
</dbReference>
<feature type="region of interest" description="Disordered" evidence="1">
    <location>
        <begin position="1"/>
        <end position="48"/>
    </location>
</feature>
<dbReference type="OrthoDB" id="1939598at2759"/>
<proteinExistence type="predicted"/>
<dbReference type="RefSeq" id="XP_008080105.1">
    <property type="nucleotide sequence ID" value="XM_008081914.1"/>
</dbReference>
<evidence type="ECO:0000259" key="2">
    <source>
        <dbReference type="PROSITE" id="PS00036"/>
    </source>
</evidence>
<gene>
    <name evidence="3" type="ORF">GLAREA_06501</name>
</gene>